<protein>
    <recommendedName>
        <fullName evidence="1 7">Transcriptional regulator MraZ</fullName>
    </recommendedName>
</protein>
<dbReference type="AlphaFoldDB" id="A0A1M6FBG2"/>
<dbReference type="EMBL" id="FQZP01000016">
    <property type="protein sequence ID" value="SHI95005.1"/>
    <property type="molecule type" value="Genomic_DNA"/>
</dbReference>
<dbReference type="PANTHER" id="PTHR34701:SF1">
    <property type="entry name" value="TRANSCRIPTIONAL REGULATOR MRAZ"/>
    <property type="match status" value="1"/>
</dbReference>
<dbReference type="InterPro" id="IPR038619">
    <property type="entry name" value="MraZ_sf"/>
</dbReference>
<keyword evidence="5 7" id="KW-0238">DNA-binding</keyword>
<keyword evidence="3" id="KW-0677">Repeat</keyword>
<accession>A0A1M6FBG2</accession>
<dbReference type="CDD" id="cd16321">
    <property type="entry name" value="MraZ_C"/>
    <property type="match status" value="1"/>
</dbReference>
<keyword evidence="6 7" id="KW-0804">Transcription</keyword>
<evidence type="ECO:0000313" key="10">
    <source>
        <dbReference type="Proteomes" id="UP000324781"/>
    </source>
</evidence>
<proteinExistence type="inferred from homology"/>
<dbReference type="InterPro" id="IPR020603">
    <property type="entry name" value="MraZ_dom"/>
</dbReference>
<gene>
    <name evidence="7" type="primary">mraZ</name>
    <name evidence="9" type="ORF">SAMN05444373_101612</name>
</gene>
<dbReference type="HAMAP" id="MF_01008">
    <property type="entry name" value="MraZ"/>
    <property type="match status" value="1"/>
</dbReference>
<dbReference type="SUPFAM" id="SSF89447">
    <property type="entry name" value="AbrB/MazE/MraZ-like"/>
    <property type="match status" value="1"/>
</dbReference>
<dbReference type="InterPro" id="IPR035642">
    <property type="entry name" value="MraZ_N"/>
</dbReference>
<dbReference type="InterPro" id="IPR003444">
    <property type="entry name" value="MraZ"/>
</dbReference>
<evidence type="ECO:0000256" key="3">
    <source>
        <dbReference type="ARBA" id="ARBA00022737"/>
    </source>
</evidence>
<keyword evidence="10" id="KW-1185">Reference proteome</keyword>
<comment type="subunit">
    <text evidence="7">Forms oligomers.</text>
</comment>
<feature type="domain" description="SpoVT-AbrB" evidence="8">
    <location>
        <begin position="10"/>
        <end position="52"/>
    </location>
</feature>
<comment type="subcellular location">
    <subcellularLocation>
        <location evidence="7">Cytoplasm</location>
        <location evidence="7">Nucleoid</location>
    </subcellularLocation>
</comment>
<dbReference type="Pfam" id="PF02381">
    <property type="entry name" value="MraZ"/>
    <property type="match status" value="2"/>
</dbReference>
<evidence type="ECO:0000256" key="6">
    <source>
        <dbReference type="ARBA" id="ARBA00023163"/>
    </source>
</evidence>
<evidence type="ECO:0000313" key="9">
    <source>
        <dbReference type="EMBL" id="SHI95005.1"/>
    </source>
</evidence>
<evidence type="ECO:0000256" key="5">
    <source>
        <dbReference type="ARBA" id="ARBA00023125"/>
    </source>
</evidence>
<dbReference type="Gene3D" id="3.40.1550.20">
    <property type="entry name" value="Transcriptional regulator MraZ domain"/>
    <property type="match status" value="1"/>
</dbReference>
<dbReference type="InterPro" id="IPR007159">
    <property type="entry name" value="SpoVT-AbrB_dom"/>
</dbReference>
<dbReference type="CDD" id="cd16320">
    <property type="entry name" value="MraZ_N"/>
    <property type="match status" value="1"/>
</dbReference>
<keyword evidence="2 7" id="KW-0963">Cytoplasm</keyword>
<dbReference type="GO" id="GO:0000976">
    <property type="term" value="F:transcription cis-regulatory region binding"/>
    <property type="evidence" value="ECO:0007669"/>
    <property type="project" value="TreeGrafter"/>
</dbReference>
<reference evidence="9 10" key="1">
    <citation type="submission" date="2016-11" db="EMBL/GenBank/DDBJ databases">
        <authorList>
            <person name="Varghese N."/>
            <person name="Submissions S."/>
        </authorList>
    </citation>
    <scope>NUCLEOTIDE SEQUENCE [LARGE SCALE GENOMIC DNA]</scope>
    <source>
        <strain evidence="9 10">DSM 19027</strain>
    </source>
</reference>
<dbReference type="GO" id="GO:0009295">
    <property type="term" value="C:nucleoid"/>
    <property type="evidence" value="ECO:0007669"/>
    <property type="project" value="UniProtKB-SubCell"/>
</dbReference>
<comment type="similarity">
    <text evidence="7">Belongs to the MraZ family.</text>
</comment>
<dbReference type="GO" id="GO:0003700">
    <property type="term" value="F:DNA-binding transcription factor activity"/>
    <property type="evidence" value="ECO:0007669"/>
    <property type="project" value="UniProtKB-UniRule"/>
</dbReference>
<organism evidence="9 10">
    <name type="scientific">Thermoclostridium caenicola</name>
    <dbReference type="NCBI Taxonomy" id="659425"/>
    <lineage>
        <taxon>Bacteria</taxon>
        <taxon>Bacillati</taxon>
        <taxon>Bacillota</taxon>
        <taxon>Clostridia</taxon>
        <taxon>Eubacteriales</taxon>
        <taxon>Oscillospiraceae</taxon>
        <taxon>Thermoclostridium</taxon>
    </lineage>
</organism>
<feature type="domain" description="SpoVT-AbrB" evidence="8">
    <location>
        <begin position="81"/>
        <end position="124"/>
    </location>
</feature>
<dbReference type="PROSITE" id="PS51740">
    <property type="entry name" value="SPOVT_ABRB"/>
    <property type="match status" value="2"/>
</dbReference>
<dbReference type="Proteomes" id="UP000324781">
    <property type="component" value="Unassembled WGS sequence"/>
</dbReference>
<name>A0A1M6FBG2_9FIRM</name>
<evidence type="ECO:0000256" key="4">
    <source>
        <dbReference type="ARBA" id="ARBA00023015"/>
    </source>
</evidence>
<evidence type="ECO:0000256" key="7">
    <source>
        <dbReference type="HAMAP-Rule" id="MF_01008"/>
    </source>
</evidence>
<evidence type="ECO:0000259" key="8">
    <source>
        <dbReference type="PROSITE" id="PS51740"/>
    </source>
</evidence>
<dbReference type="GO" id="GO:0005737">
    <property type="term" value="C:cytoplasm"/>
    <property type="evidence" value="ECO:0007669"/>
    <property type="project" value="UniProtKB-UniRule"/>
</dbReference>
<evidence type="ECO:0000256" key="2">
    <source>
        <dbReference type="ARBA" id="ARBA00022490"/>
    </source>
</evidence>
<dbReference type="InterPro" id="IPR035644">
    <property type="entry name" value="MraZ_C"/>
</dbReference>
<sequence length="146" mass="16901">MKVVGGFNGKYTNTLDAKNRVFVPAAYRHKLGTEFIITRGEDQNLYLYPMEAWEEFEEKIKTLQTSRQNYRAIIRHYFANAVTCSLDSQGRFVIPQELKDWAGLTKEVLFAGVDTKVEIWDPQKYEEVTSSYDINEILDSLPINLP</sequence>
<dbReference type="NCBIfam" id="TIGR00242">
    <property type="entry name" value="division/cell wall cluster transcriptional repressor MraZ"/>
    <property type="match status" value="1"/>
</dbReference>
<evidence type="ECO:0000256" key="1">
    <source>
        <dbReference type="ARBA" id="ARBA00013860"/>
    </source>
</evidence>
<keyword evidence="4 7" id="KW-0805">Transcription regulation</keyword>
<dbReference type="RefSeq" id="WP_188118407.1">
    <property type="nucleotide sequence ID" value="NZ_DAONMB010000039.1"/>
</dbReference>
<dbReference type="InterPro" id="IPR037914">
    <property type="entry name" value="SpoVT-AbrB_sf"/>
</dbReference>
<dbReference type="GO" id="GO:2000143">
    <property type="term" value="P:negative regulation of DNA-templated transcription initiation"/>
    <property type="evidence" value="ECO:0007669"/>
    <property type="project" value="TreeGrafter"/>
</dbReference>
<dbReference type="PANTHER" id="PTHR34701">
    <property type="entry name" value="TRANSCRIPTIONAL REGULATOR MRAZ"/>
    <property type="match status" value="1"/>
</dbReference>